<name>D4ZJM2_SHEVD</name>
<dbReference type="HOGENOM" id="CLU_2248283_0_0_6"/>
<keyword evidence="2" id="KW-1185">Reference proteome</keyword>
<dbReference type="Proteomes" id="UP000002350">
    <property type="component" value="Chromosome"/>
</dbReference>
<evidence type="ECO:0000313" key="2">
    <source>
        <dbReference type="Proteomes" id="UP000002350"/>
    </source>
</evidence>
<dbReference type="STRING" id="637905.SVI_1900"/>
<dbReference type="KEGG" id="svo:SVI_1900"/>
<protein>
    <submittedName>
        <fullName evidence="1">Uncharacterized protein</fullName>
    </submittedName>
</protein>
<organism evidence="1 2">
    <name type="scientific">Shewanella violacea (strain JCM 10179 / CIP 106290 / LMG 19151 / DSS12)</name>
    <dbReference type="NCBI Taxonomy" id="637905"/>
    <lineage>
        <taxon>Bacteria</taxon>
        <taxon>Pseudomonadati</taxon>
        <taxon>Pseudomonadota</taxon>
        <taxon>Gammaproteobacteria</taxon>
        <taxon>Alteromonadales</taxon>
        <taxon>Shewanellaceae</taxon>
        <taxon>Shewanella</taxon>
    </lineage>
</organism>
<reference evidence="2" key="1">
    <citation type="journal article" date="2010" name="Mol. Biosyst.">
        <title>Complete genome sequence and comparative analysis of Shewanella violacea, a psychrophilic and piezophilic bacterium from deep sea floor sediments.</title>
        <authorList>
            <person name="Aono E."/>
            <person name="Baba T."/>
            <person name="Ara T."/>
            <person name="Nishi T."/>
            <person name="Nakamichi T."/>
            <person name="Inamoto E."/>
            <person name="Toyonaga H."/>
            <person name="Hasegawa M."/>
            <person name="Takai Y."/>
            <person name="Okumura Y."/>
            <person name="Baba M."/>
            <person name="Tomita M."/>
            <person name="Kato C."/>
            <person name="Oshima T."/>
            <person name="Nakasone K."/>
            <person name="Mori H."/>
        </authorList>
    </citation>
    <scope>NUCLEOTIDE SEQUENCE [LARGE SCALE GENOMIC DNA]</scope>
    <source>
        <strain evidence="2">JCM 10179 / CIP 106290 / LMG 19151 / DSS12</strain>
    </source>
</reference>
<evidence type="ECO:0000313" key="1">
    <source>
        <dbReference type="EMBL" id="BAJ01871.1"/>
    </source>
</evidence>
<sequence length="104" mass="11140">MLVIKLKLKRPHSCRTASVEAAASFGSMDAAAETTGTVLASSRRSSCTILAGQALGYSEGTTFKHSSRCKTSQMKPIQNVTSLHLKASKLWGKNVFQVGLVNVR</sequence>
<proteinExistence type="predicted"/>
<dbReference type="EMBL" id="AP011177">
    <property type="protein sequence ID" value="BAJ01871.1"/>
    <property type="molecule type" value="Genomic_DNA"/>
</dbReference>
<gene>
    <name evidence="1" type="ordered locus">SVI_1900</name>
</gene>
<accession>D4ZJM2</accession>
<dbReference type="AlphaFoldDB" id="D4ZJM2"/>